<dbReference type="InterPro" id="IPR020534">
    <property type="entry name" value="Uncharacterised_YqxA"/>
</dbReference>
<evidence type="ECO:0000313" key="2">
    <source>
        <dbReference type="Proteomes" id="UP000198660"/>
    </source>
</evidence>
<gene>
    <name evidence="1" type="ORF">SAMN05444972_108165</name>
</gene>
<reference evidence="2" key="1">
    <citation type="submission" date="2016-10" db="EMBL/GenBank/DDBJ databases">
        <authorList>
            <person name="Varghese N."/>
            <person name="Submissions S."/>
        </authorList>
    </citation>
    <scope>NUCLEOTIDE SEQUENCE [LARGE SCALE GENOMIC DNA]</scope>
    <source>
        <strain evidence="2">DSM 45789</strain>
    </source>
</reference>
<dbReference type="AlphaFoldDB" id="A0A1I6T0A4"/>
<dbReference type="Proteomes" id="UP000198660">
    <property type="component" value="Unassembled WGS sequence"/>
</dbReference>
<protein>
    <submittedName>
        <fullName evidence="1">Uncharacterized protein</fullName>
    </submittedName>
</protein>
<dbReference type="Pfam" id="PF12438">
    <property type="entry name" value="DUF3679"/>
    <property type="match status" value="1"/>
</dbReference>
<accession>A0A1I6T0A4</accession>
<keyword evidence="2" id="KW-1185">Reference proteome</keyword>
<dbReference type="EMBL" id="FPAA01000008">
    <property type="protein sequence ID" value="SFS82518.1"/>
    <property type="molecule type" value="Genomic_DNA"/>
</dbReference>
<sequence length="129" mass="13794">MLVSMRYTMQAIALLLALLFGIVIGVGSAETNIQEIQGNPDSQRAVQVTPDQQGRVEIAVLGHVYETDHTGALSEVKEKKKETSETAVQLTDASNSWLSKAGNGAGQSIREVTRVVVEKVVGWVGGSEN</sequence>
<name>A0A1I6T0A4_9BACL</name>
<proteinExistence type="predicted"/>
<evidence type="ECO:0000313" key="1">
    <source>
        <dbReference type="EMBL" id="SFS82518.1"/>
    </source>
</evidence>
<organism evidence="1 2">
    <name type="scientific">Marininema halotolerans</name>
    <dbReference type="NCBI Taxonomy" id="1155944"/>
    <lineage>
        <taxon>Bacteria</taxon>
        <taxon>Bacillati</taxon>
        <taxon>Bacillota</taxon>
        <taxon>Bacilli</taxon>
        <taxon>Bacillales</taxon>
        <taxon>Thermoactinomycetaceae</taxon>
        <taxon>Marininema</taxon>
    </lineage>
</organism>